<dbReference type="PANTHER" id="PTHR23270:SF10">
    <property type="entry name" value="PROTEIN RRP5 HOMOLOG"/>
    <property type="match status" value="1"/>
</dbReference>
<keyword evidence="3" id="KW-0539">Nucleus</keyword>
<sequence length="422" mass="46470">NMALLSGPDFPRGGKRSYKENKADHSGDLNLFQTEDGESQAKKRKVSVQPKVKKHKVRSKKKELQRTRTKPHLVEPLTFKNMTEGMLVLGLVKEVQDYKLMVSLPCGLFGVVSITDVSQAYTQKLQAVAESAGADEDMVSEEVPSLRDLFCVGDALPCRVLTVKMEGMRRRIDLSVDPKEVNKGMPLTSLKNGSLLYGVVNSVEEHGYMIDVGLPGIQAFLQTDDQQHGIELPVGKGIWCTLETEAGLELVTGETRVVRVSVCSPGVQQAQVTSQMVTSVECLRPGMLLAITVEKVLDSGLRVKCLRYGGSIHKSHVPQGLGQYCVGQQLEARILYTHPVSKAICLTLLPGIVQSVGREGEEMFADLSVGDVIEDAEVLFVDKELGVYFKFQHYRASASLQNLSDDKRTKDINQTFPRGSIH</sequence>
<evidence type="ECO:0000256" key="2">
    <source>
        <dbReference type="ARBA" id="ARBA00022737"/>
    </source>
</evidence>
<protein>
    <recommendedName>
        <fullName evidence="5">S1 motif domain-containing protein</fullName>
    </recommendedName>
</protein>
<dbReference type="InterPro" id="IPR057302">
    <property type="entry name" value="Rrp5_S1"/>
</dbReference>
<dbReference type="InterPro" id="IPR012340">
    <property type="entry name" value="NA-bd_OB-fold"/>
</dbReference>
<dbReference type="InterPro" id="IPR048059">
    <property type="entry name" value="Rrp5_S1_rpt_hs1_sc1"/>
</dbReference>
<evidence type="ECO:0000256" key="4">
    <source>
        <dbReference type="SAM" id="MobiDB-lite"/>
    </source>
</evidence>
<comment type="caution">
    <text evidence="6">The sequence shown here is derived from an EMBL/GenBank/DDBJ whole genome shotgun (WGS) entry which is preliminary data.</text>
</comment>
<dbReference type="Proteomes" id="UP001519460">
    <property type="component" value="Unassembled WGS sequence"/>
</dbReference>
<dbReference type="Gene3D" id="2.40.50.140">
    <property type="entry name" value="Nucleic acid-binding proteins"/>
    <property type="match status" value="2"/>
</dbReference>
<accession>A0ABD0MBA2</accession>
<evidence type="ECO:0000256" key="3">
    <source>
        <dbReference type="ARBA" id="ARBA00023242"/>
    </source>
</evidence>
<dbReference type="PROSITE" id="PS50126">
    <property type="entry name" value="S1"/>
    <property type="match status" value="1"/>
</dbReference>
<name>A0ABD0MBA2_9CAEN</name>
<dbReference type="InterPro" id="IPR003029">
    <property type="entry name" value="S1_domain"/>
</dbReference>
<dbReference type="Pfam" id="PF23459">
    <property type="entry name" value="S1_RRP5"/>
    <property type="match status" value="1"/>
</dbReference>
<evidence type="ECO:0000256" key="1">
    <source>
        <dbReference type="ARBA" id="ARBA00004123"/>
    </source>
</evidence>
<dbReference type="CDD" id="cd05693">
    <property type="entry name" value="S1_Rrp5_repeat_hs1_sc1"/>
    <property type="match status" value="1"/>
</dbReference>
<dbReference type="SUPFAM" id="SSF50249">
    <property type="entry name" value="Nucleic acid-binding proteins"/>
    <property type="match status" value="1"/>
</dbReference>
<organism evidence="6 7">
    <name type="scientific">Batillaria attramentaria</name>
    <dbReference type="NCBI Taxonomy" id="370345"/>
    <lineage>
        <taxon>Eukaryota</taxon>
        <taxon>Metazoa</taxon>
        <taxon>Spiralia</taxon>
        <taxon>Lophotrochozoa</taxon>
        <taxon>Mollusca</taxon>
        <taxon>Gastropoda</taxon>
        <taxon>Caenogastropoda</taxon>
        <taxon>Sorbeoconcha</taxon>
        <taxon>Cerithioidea</taxon>
        <taxon>Batillariidae</taxon>
        <taxon>Batillaria</taxon>
    </lineage>
</organism>
<reference evidence="6 7" key="1">
    <citation type="journal article" date="2023" name="Sci. Data">
        <title>Genome assembly of the Korean intertidal mud-creeper Batillaria attramentaria.</title>
        <authorList>
            <person name="Patra A.K."/>
            <person name="Ho P.T."/>
            <person name="Jun S."/>
            <person name="Lee S.J."/>
            <person name="Kim Y."/>
            <person name="Won Y.J."/>
        </authorList>
    </citation>
    <scope>NUCLEOTIDE SEQUENCE [LARGE SCALE GENOMIC DNA]</scope>
    <source>
        <strain evidence="6">Wonlab-2016</strain>
    </source>
</reference>
<evidence type="ECO:0000313" key="7">
    <source>
        <dbReference type="Proteomes" id="UP001519460"/>
    </source>
</evidence>
<dbReference type="AlphaFoldDB" id="A0ABD0MBA2"/>
<evidence type="ECO:0000259" key="5">
    <source>
        <dbReference type="PROSITE" id="PS50126"/>
    </source>
</evidence>
<dbReference type="PANTHER" id="PTHR23270">
    <property type="entry name" value="PROGRAMMED CELL DEATH PROTEIN 11 PRE-RRNA PROCESSING PROTEIN RRP5"/>
    <property type="match status" value="1"/>
</dbReference>
<dbReference type="SMART" id="SM00316">
    <property type="entry name" value="S1"/>
    <property type="match status" value="2"/>
</dbReference>
<keyword evidence="7" id="KW-1185">Reference proteome</keyword>
<proteinExistence type="predicted"/>
<feature type="region of interest" description="Disordered" evidence="4">
    <location>
        <begin position="1"/>
        <end position="48"/>
    </location>
</feature>
<dbReference type="GO" id="GO:0005634">
    <property type="term" value="C:nucleus"/>
    <property type="evidence" value="ECO:0007669"/>
    <property type="project" value="UniProtKB-SubCell"/>
</dbReference>
<feature type="non-terminal residue" evidence="6">
    <location>
        <position position="1"/>
    </location>
</feature>
<gene>
    <name evidence="6" type="ORF">BaRGS_00000123</name>
</gene>
<comment type="subcellular location">
    <subcellularLocation>
        <location evidence="1">Nucleus</location>
    </subcellularLocation>
</comment>
<feature type="non-terminal residue" evidence="6">
    <location>
        <position position="422"/>
    </location>
</feature>
<evidence type="ECO:0000313" key="6">
    <source>
        <dbReference type="EMBL" id="KAK7508557.1"/>
    </source>
</evidence>
<dbReference type="InterPro" id="IPR045209">
    <property type="entry name" value="Rrp5"/>
</dbReference>
<feature type="compositionally biased region" description="Basic and acidic residues" evidence="4">
    <location>
        <begin position="17"/>
        <end position="27"/>
    </location>
</feature>
<feature type="domain" description="S1 motif" evidence="5">
    <location>
        <begin position="85"/>
        <end position="177"/>
    </location>
</feature>
<dbReference type="EMBL" id="JACVVK020000001">
    <property type="protein sequence ID" value="KAK7508557.1"/>
    <property type="molecule type" value="Genomic_DNA"/>
</dbReference>
<keyword evidence="2" id="KW-0677">Repeat</keyword>